<evidence type="ECO:0000256" key="1">
    <source>
        <dbReference type="SAM" id="MobiDB-lite"/>
    </source>
</evidence>
<feature type="region of interest" description="Disordered" evidence="1">
    <location>
        <begin position="1"/>
        <end position="54"/>
    </location>
</feature>
<protein>
    <submittedName>
        <fullName evidence="2">Uncharacterized protein</fullName>
    </submittedName>
</protein>
<evidence type="ECO:0000313" key="2">
    <source>
        <dbReference type="EMBL" id="KAF1842414.1"/>
    </source>
</evidence>
<gene>
    <name evidence="2" type="ORF">K460DRAFT_184809</name>
</gene>
<reference evidence="2" key="1">
    <citation type="submission" date="2020-01" db="EMBL/GenBank/DDBJ databases">
        <authorList>
            <consortium name="DOE Joint Genome Institute"/>
            <person name="Haridas S."/>
            <person name="Albert R."/>
            <person name="Binder M."/>
            <person name="Bloem J."/>
            <person name="Labutti K."/>
            <person name="Salamov A."/>
            <person name="Andreopoulos B."/>
            <person name="Baker S.E."/>
            <person name="Barry K."/>
            <person name="Bills G."/>
            <person name="Bluhm B.H."/>
            <person name="Cannon C."/>
            <person name="Castanera R."/>
            <person name="Culley D.E."/>
            <person name="Daum C."/>
            <person name="Ezra D."/>
            <person name="Gonzalez J.B."/>
            <person name="Henrissat B."/>
            <person name="Kuo A."/>
            <person name="Liang C."/>
            <person name="Lipzen A."/>
            <person name="Lutzoni F."/>
            <person name="Magnuson J."/>
            <person name="Mondo S."/>
            <person name="Nolan M."/>
            <person name="Ohm R."/>
            <person name="Pangilinan J."/>
            <person name="Park H.-J."/>
            <person name="Ramirez L."/>
            <person name="Alfaro M."/>
            <person name="Sun H."/>
            <person name="Tritt A."/>
            <person name="Yoshinaga Y."/>
            <person name="Zwiers L.-H."/>
            <person name="Turgeon B.G."/>
            <person name="Goodwin S.B."/>
            <person name="Spatafora J.W."/>
            <person name="Crous P.W."/>
            <person name="Grigoriev I.V."/>
        </authorList>
    </citation>
    <scope>NUCLEOTIDE SEQUENCE</scope>
    <source>
        <strain evidence="2">CBS 394.84</strain>
    </source>
</reference>
<dbReference type="AlphaFoldDB" id="A0A9P4GBD6"/>
<dbReference type="RefSeq" id="XP_040784977.1">
    <property type="nucleotide sequence ID" value="XM_040927079.1"/>
</dbReference>
<name>A0A9P4GBD6_9PLEO</name>
<keyword evidence="3" id="KW-1185">Reference proteome</keyword>
<comment type="caution">
    <text evidence="2">The sequence shown here is derived from an EMBL/GenBank/DDBJ whole genome shotgun (WGS) entry which is preliminary data.</text>
</comment>
<accession>A0A9P4GBD6</accession>
<proteinExistence type="predicted"/>
<sequence>MARGSVRTSLLGCTRQRGKTGRGSVLGESEWMMTGGPQKTSLSRALQRKSSRPVVGMDDRKISHSFTQCFLRVWVLPQAPSAPRMPSDQPFFSRAAGIPCNLDGAQSTRRSAGKSARICVRRCSAEVGRPRRWAIWCLLLCAQVTRATGRWDGRGFFWLWPWDAPTRRGSMGWLAAAGARVVAPRARDVVVCLGGQAAGYYAGDGSVRGRARQGWLLDAFGDMGEHWKPSQRFAMGG</sequence>
<organism evidence="2 3">
    <name type="scientific">Cucurbitaria berberidis CBS 394.84</name>
    <dbReference type="NCBI Taxonomy" id="1168544"/>
    <lineage>
        <taxon>Eukaryota</taxon>
        <taxon>Fungi</taxon>
        <taxon>Dikarya</taxon>
        <taxon>Ascomycota</taxon>
        <taxon>Pezizomycotina</taxon>
        <taxon>Dothideomycetes</taxon>
        <taxon>Pleosporomycetidae</taxon>
        <taxon>Pleosporales</taxon>
        <taxon>Pleosporineae</taxon>
        <taxon>Cucurbitariaceae</taxon>
        <taxon>Cucurbitaria</taxon>
    </lineage>
</organism>
<dbReference type="Proteomes" id="UP000800039">
    <property type="component" value="Unassembled WGS sequence"/>
</dbReference>
<dbReference type="GeneID" id="63844331"/>
<dbReference type="EMBL" id="ML976618">
    <property type="protein sequence ID" value="KAF1842414.1"/>
    <property type="molecule type" value="Genomic_DNA"/>
</dbReference>
<evidence type="ECO:0000313" key="3">
    <source>
        <dbReference type="Proteomes" id="UP000800039"/>
    </source>
</evidence>